<feature type="region of interest" description="Disordered" evidence="1">
    <location>
        <begin position="38"/>
        <end position="60"/>
    </location>
</feature>
<evidence type="ECO:0000259" key="2">
    <source>
        <dbReference type="Pfam" id="PF20241"/>
    </source>
</evidence>
<sequence>MAAAGGAVGFGYLSSVAKANDDDCAGLERSCLDRAVTADGHAAAEDEKERKDDARSKKRRAWRRKANMAIEDLCEQGAAVYGDGDDEWAELEPLFFDEAATVAEHGRRMQREQQAAHNRKLCRAREAALNRIREYDPKTGSTYYSRVEHVDDIATFNHDEESPLGPMRDTEALIYVHGTVASDGEKKFIASDSANLHSIDITSFSDVNSKDGNMRFVLDCSANVFSVKIVSSDVGFPIEVYGTVIARDNIDLKCVYLFRRDRDHCQLILSKDESLILTGPKRGLALKYYLYFEFDLKIKCVGRQKNKQLSKGYMALDGLNYRSWQEMEVERETLDTKLSKVMITYAVVQNAVEATFAIEVLQGRFYGEITACTTGIRDSIVLHDSKMAEAMTDNGKGVIQLLRNVVAVSMREKLIFTIVARTGDGKTKSTTIRFTPGVIGGEEKEITCGSIQMCVKVTWSIVSRWYYPHC</sequence>
<dbReference type="Proteomes" id="UP000604825">
    <property type="component" value="Unassembled WGS sequence"/>
</dbReference>
<dbReference type="PANTHER" id="PTHR33065">
    <property type="entry name" value="OS07G0486400 PROTEIN"/>
    <property type="match status" value="1"/>
</dbReference>
<dbReference type="AlphaFoldDB" id="A0A811RT80"/>
<organism evidence="3 4">
    <name type="scientific">Miscanthus lutarioriparius</name>
    <dbReference type="NCBI Taxonomy" id="422564"/>
    <lineage>
        <taxon>Eukaryota</taxon>
        <taxon>Viridiplantae</taxon>
        <taxon>Streptophyta</taxon>
        <taxon>Embryophyta</taxon>
        <taxon>Tracheophyta</taxon>
        <taxon>Spermatophyta</taxon>
        <taxon>Magnoliopsida</taxon>
        <taxon>Liliopsida</taxon>
        <taxon>Poales</taxon>
        <taxon>Poaceae</taxon>
        <taxon>PACMAD clade</taxon>
        <taxon>Panicoideae</taxon>
        <taxon>Andropogonodae</taxon>
        <taxon>Andropogoneae</taxon>
        <taxon>Saccharinae</taxon>
        <taxon>Miscanthus</taxon>
    </lineage>
</organism>
<accession>A0A811RT80</accession>
<reference evidence="3" key="1">
    <citation type="submission" date="2020-10" db="EMBL/GenBank/DDBJ databases">
        <authorList>
            <person name="Han B."/>
            <person name="Lu T."/>
            <person name="Zhao Q."/>
            <person name="Huang X."/>
            <person name="Zhao Y."/>
        </authorList>
    </citation>
    <scope>NUCLEOTIDE SEQUENCE</scope>
</reference>
<feature type="domain" description="DUF6598" evidence="2">
    <location>
        <begin position="222"/>
        <end position="457"/>
    </location>
</feature>
<protein>
    <recommendedName>
        <fullName evidence="2">DUF6598 domain-containing protein</fullName>
    </recommendedName>
</protein>
<keyword evidence="4" id="KW-1185">Reference proteome</keyword>
<dbReference type="OrthoDB" id="631772at2759"/>
<evidence type="ECO:0000313" key="4">
    <source>
        <dbReference type="Proteomes" id="UP000604825"/>
    </source>
</evidence>
<gene>
    <name evidence="3" type="ORF">NCGR_LOCUS56438</name>
</gene>
<evidence type="ECO:0000256" key="1">
    <source>
        <dbReference type="SAM" id="MobiDB-lite"/>
    </source>
</evidence>
<proteinExistence type="predicted"/>
<dbReference type="PANTHER" id="PTHR33065:SF206">
    <property type="entry name" value="OS12G0619700 PROTEIN"/>
    <property type="match status" value="1"/>
</dbReference>
<name>A0A811RT80_9POAL</name>
<dbReference type="EMBL" id="CAJGYO010000016">
    <property type="protein sequence ID" value="CAD6273171.1"/>
    <property type="molecule type" value="Genomic_DNA"/>
</dbReference>
<feature type="compositionally biased region" description="Basic and acidic residues" evidence="1">
    <location>
        <begin position="42"/>
        <end position="55"/>
    </location>
</feature>
<comment type="caution">
    <text evidence="3">The sequence shown here is derived from an EMBL/GenBank/DDBJ whole genome shotgun (WGS) entry which is preliminary data.</text>
</comment>
<evidence type="ECO:0000313" key="3">
    <source>
        <dbReference type="EMBL" id="CAD6273171.1"/>
    </source>
</evidence>
<dbReference type="InterPro" id="IPR046533">
    <property type="entry name" value="DUF6598"/>
</dbReference>
<dbReference type="Pfam" id="PF20241">
    <property type="entry name" value="DUF6598"/>
    <property type="match status" value="1"/>
</dbReference>